<sequence length="74" mass="7936">MTSRSTRSARPAQGGLQSGEALEFGVSRDIREGRGDQLGELAEADLRLFRQACQGVPGYLLCPRANTLTVTAVE</sequence>
<feature type="region of interest" description="Disordered" evidence="1">
    <location>
        <begin position="1"/>
        <end position="23"/>
    </location>
</feature>
<gene>
    <name evidence="2" type="ORF">LXN57_39345</name>
</gene>
<name>A0ABT0YC43_9ACTN</name>
<keyword evidence="3" id="KW-1185">Reference proteome</keyword>
<comment type="caution">
    <text evidence="2">The sequence shown here is derived from an EMBL/GenBank/DDBJ whole genome shotgun (WGS) entry which is preliminary data.</text>
</comment>
<dbReference type="EMBL" id="JAMQOL010000062">
    <property type="protein sequence ID" value="MCM4083622.1"/>
    <property type="molecule type" value="Genomic_DNA"/>
</dbReference>
<evidence type="ECO:0000313" key="3">
    <source>
        <dbReference type="Proteomes" id="UP001523216"/>
    </source>
</evidence>
<evidence type="ECO:0000313" key="2">
    <source>
        <dbReference type="EMBL" id="MCM4083622.1"/>
    </source>
</evidence>
<reference evidence="2 3" key="1">
    <citation type="submission" date="2022-06" db="EMBL/GenBank/DDBJ databases">
        <title>Actinoplanes abujensis sp. nov., isolated from Nigerian arid soil.</title>
        <authorList>
            <person name="Ding P."/>
        </authorList>
    </citation>
    <scope>NUCLEOTIDE SEQUENCE [LARGE SCALE GENOMIC DNA]</scope>
    <source>
        <strain evidence="3">TRM88002</strain>
    </source>
</reference>
<protein>
    <submittedName>
        <fullName evidence="2">Uncharacterized protein</fullName>
    </submittedName>
</protein>
<dbReference type="Proteomes" id="UP001523216">
    <property type="component" value="Unassembled WGS sequence"/>
</dbReference>
<proteinExistence type="predicted"/>
<organism evidence="2 3">
    <name type="scientific">Paractinoplanes hotanensis</name>
    <dbReference type="NCBI Taxonomy" id="2906497"/>
    <lineage>
        <taxon>Bacteria</taxon>
        <taxon>Bacillati</taxon>
        <taxon>Actinomycetota</taxon>
        <taxon>Actinomycetes</taxon>
        <taxon>Micromonosporales</taxon>
        <taxon>Micromonosporaceae</taxon>
        <taxon>Paractinoplanes</taxon>
    </lineage>
</organism>
<evidence type="ECO:0000256" key="1">
    <source>
        <dbReference type="SAM" id="MobiDB-lite"/>
    </source>
</evidence>
<accession>A0ABT0YC43</accession>
<dbReference type="RefSeq" id="WP_251803321.1">
    <property type="nucleotide sequence ID" value="NZ_JAMQOL010000062.1"/>
</dbReference>